<keyword evidence="4 6" id="KW-0472">Membrane</keyword>
<dbReference type="SUPFAM" id="SSF103473">
    <property type="entry name" value="MFS general substrate transporter"/>
    <property type="match status" value="1"/>
</dbReference>
<dbReference type="InterPro" id="IPR036259">
    <property type="entry name" value="MFS_trans_sf"/>
</dbReference>
<evidence type="ECO:0000313" key="9">
    <source>
        <dbReference type="Proteomes" id="UP001075354"/>
    </source>
</evidence>
<dbReference type="GO" id="GO:0022857">
    <property type="term" value="F:transmembrane transporter activity"/>
    <property type="evidence" value="ECO:0007669"/>
    <property type="project" value="InterPro"/>
</dbReference>
<dbReference type="InterPro" id="IPR020846">
    <property type="entry name" value="MFS_dom"/>
</dbReference>
<evidence type="ECO:0000259" key="7">
    <source>
        <dbReference type="PROSITE" id="PS50850"/>
    </source>
</evidence>
<feature type="region of interest" description="Disordered" evidence="5">
    <location>
        <begin position="557"/>
        <end position="576"/>
    </location>
</feature>
<evidence type="ECO:0000256" key="1">
    <source>
        <dbReference type="ARBA" id="ARBA00004141"/>
    </source>
</evidence>
<dbReference type="PROSITE" id="PS00216">
    <property type="entry name" value="SUGAR_TRANSPORT_1"/>
    <property type="match status" value="1"/>
</dbReference>
<feature type="transmembrane region" description="Helical" evidence="6">
    <location>
        <begin position="391"/>
        <end position="409"/>
    </location>
</feature>
<evidence type="ECO:0000256" key="5">
    <source>
        <dbReference type="SAM" id="MobiDB-lite"/>
    </source>
</evidence>
<comment type="subcellular location">
    <subcellularLocation>
        <location evidence="1">Membrane</location>
        <topology evidence="1">Multi-pass membrane protein</topology>
    </subcellularLocation>
</comment>
<feature type="transmembrane region" description="Helical" evidence="6">
    <location>
        <begin position="358"/>
        <end position="379"/>
    </location>
</feature>
<dbReference type="PROSITE" id="PS50850">
    <property type="entry name" value="MFS"/>
    <property type="match status" value="1"/>
</dbReference>
<gene>
    <name evidence="8" type="ORF">ONE63_006244</name>
</gene>
<protein>
    <recommendedName>
        <fullName evidence="7">Major facilitator superfamily (MFS) profile domain-containing protein</fullName>
    </recommendedName>
</protein>
<evidence type="ECO:0000256" key="6">
    <source>
        <dbReference type="SAM" id="Phobius"/>
    </source>
</evidence>
<dbReference type="InterPro" id="IPR011701">
    <property type="entry name" value="MFS"/>
</dbReference>
<name>A0AAV7XWZ0_9NEOP</name>
<feature type="transmembrane region" description="Helical" evidence="6">
    <location>
        <begin position="170"/>
        <end position="187"/>
    </location>
</feature>
<evidence type="ECO:0000313" key="8">
    <source>
        <dbReference type="EMBL" id="KAJ1529468.1"/>
    </source>
</evidence>
<feature type="domain" description="Major facilitator superfamily (MFS) profile" evidence="7">
    <location>
        <begin position="98"/>
        <end position="535"/>
    </location>
</feature>
<sequence>MEFEAAMDALSKRFGRFHVVTLSLISMIYVFQALFYLSYVFTTLRSEHRCLIPECDQELSEMRPAWLSMAVPLADGMPDPCRRFVPAALAADGAAAGSCHEAAFTNVTQECDQWVYPNKELSIMTEWDLTPCAAGGDWQLTMVGTMNNMGRVLGLPLSGYLSDRYGRKSILLVSLAVSGVIGIVRSVSPNYVFYIALEFIDPMFYDGMGSSGLIMGMEVLPSSARGAWSVASHVVFALGQAMLGAVAWVLPYWRWLLRALYSSALLTLPLLWLFLPESMRWLVSKGRVRDAQNIIRKAAKMNSPPCTCTRTQCERQRTPERRGRRTDTTAAGRTATAAAAVAAAAAEPLRKLLRTRILVLRLINCCICWIVNLFVYEGLSIYSVSMSGDRYLNFVLVVLVEIPGALLAWRAMNRFGRRVTLCVFLLLTSVCCFTYHFLPEGGQQSPWPRTLVVMLAKLSVTVSFTVIYVVAAEMFPTKVRHSLYAFTSTLGHLGSMLAPQTPLLARYMPSLPMIVFGCATLANSVLAVCFPETSRTSLPDTVEDAAALGTAQARVAEAADGDNAEGGLTSTTAADK</sequence>
<keyword evidence="3 6" id="KW-1133">Transmembrane helix</keyword>
<keyword evidence="2 6" id="KW-0812">Transmembrane</keyword>
<dbReference type="Pfam" id="PF07690">
    <property type="entry name" value="MFS_1"/>
    <property type="match status" value="1"/>
</dbReference>
<accession>A0AAV7XWZ0</accession>
<feature type="transmembrane region" description="Helical" evidence="6">
    <location>
        <begin position="227"/>
        <end position="249"/>
    </location>
</feature>
<dbReference type="GO" id="GO:0016020">
    <property type="term" value="C:membrane"/>
    <property type="evidence" value="ECO:0007669"/>
    <property type="project" value="UniProtKB-SubCell"/>
</dbReference>
<feature type="transmembrane region" description="Helical" evidence="6">
    <location>
        <begin position="421"/>
        <end position="438"/>
    </location>
</feature>
<evidence type="ECO:0000256" key="4">
    <source>
        <dbReference type="ARBA" id="ARBA00023136"/>
    </source>
</evidence>
<dbReference type="EMBL" id="JAPTSV010000003">
    <property type="protein sequence ID" value="KAJ1529468.1"/>
    <property type="molecule type" value="Genomic_DNA"/>
</dbReference>
<feature type="transmembrane region" description="Helical" evidence="6">
    <location>
        <begin position="193"/>
        <end position="215"/>
    </location>
</feature>
<feature type="transmembrane region" description="Helical" evidence="6">
    <location>
        <begin position="255"/>
        <end position="275"/>
    </location>
</feature>
<dbReference type="Gene3D" id="1.20.1250.20">
    <property type="entry name" value="MFS general substrate transporter like domains"/>
    <property type="match status" value="1"/>
</dbReference>
<feature type="transmembrane region" description="Helical" evidence="6">
    <location>
        <begin position="20"/>
        <end position="41"/>
    </location>
</feature>
<feature type="transmembrane region" description="Helical" evidence="6">
    <location>
        <begin position="450"/>
        <end position="471"/>
    </location>
</feature>
<dbReference type="PANTHER" id="PTHR24064">
    <property type="entry name" value="SOLUTE CARRIER FAMILY 22 MEMBER"/>
    <property type="match status" value="1"/>
</dbReference>
<proteinExistence type="predicted"/>
<keyword evidence="9" id="KW-1185">Reference proteome</keyword>
<organism evidence="8 9">
    <name type="scientific">Megalurothrips usitatus</name>
    <name type="common">bean blossom thrips</name>
    <dbReference type="NCBI Taxonomy" id="439358"/>
    <lineage>
        <taxon>Eukaryota</taxon>
        <taxon>Metazoa</taxon>
        <taxon>Ecdysozoa</taxon>
        <taxon>Arthropoda</taxon>
        <taxon>Hexapoda</taxon>
        <taxon>Insecta</taxon>
        <taxon>Pterygota</taxon>
        <taxon>Neoptera</taxon>
        <taxon>Paraneoptera</taxon>
        <taxon>Thysanoptera</taxon>
        <taxon>Terebrantia</taxon>
        <taxon>Thripoidea</taxon>
        <taxon>Thripidae</taxon>
        <taxon>Megalurothrips</taxon>
    </lineage>
</organism>
<dbReference type="AlphaFoldDB" id="A0AAV7XWZ0"/>
<evidence type="ECO:0000256" key="2">
    <source>
        <dbReference type="ARBA" id="ARBA00022692"/>
    </source>
</evidence>
<evidence type="ECO:0000256" key="3">
    <source>
        <dbReference type="ARBA" id="ARBA00022989"/>
    </source>
</evidence>
<dbReference type="Proteomes" id="UP001075354">
    <property type="component" value="Chromosome 3"/>
</dbReference>
<comment type="caution">
    <text evidence="8">The sequence shown here is derived from an EMBL/GenBank/DDBJ whole genome shotgun (WGS) entry which is preliminary data.</text>
</comment>
<dbReference type="InterPro" id="IPR005829">
    <property type="entry name" value="Sugar_transporter_CS"/>
</dbReference>
<reference evidence="8" key="1">
    <citation type="submission" date="2022-12" db="EMBL/GenBank/DDBJ databases">
        <title>Chromosome-level genome assembly of the bean flower thrips Megalurothrips usitatus.</title>
        <authorList>
            <person name="Ma L."/>
            <person name="Liu Q."/>
            <person name="Li H."/>
            <person name="Cai W."/>
        </authorList>
    </citation>
    <scope>NUCLEOTIDE SEQUENCE</scope>
    <source>
        <strain evidence="8">Cailab_2022a</strain>
    </source>
</reference>